<dbReference type="OrthoDB" id="10267969at2759"/>
<accession>A0A9W8A7C7</accession>
<dbReference type="AlphaFoldDB" id="A0A9W8A7C7"/>
<name>A0A9W8A7C7_9FUNG</name>
<keyword evidence="3" id="KW-0812">Transmembrane</keyword>
<evidence type="ECO:0000256" key="3">
    <source>
        <dbReference type="ARBA" id="ARBA00022692"/>
    </source>
</evidence>
<keyword evidence="4" id="KW-1133">Transmembrane helix</keyword>
<dbReference type="PANTHER" id="PTHR11266:SF50">
    <property type="entry name" value="VACUOLAR MEMBRANE PROTEIN YOR292C"/>
    <property type="match status" value="1"/>
</dbReference>
<dbReference type="GO" id="GO:0005739">
    <property type="term" value="C:mitochondrion"/>
    <property type="evidence" value="ECO:0007669"/>
    <property type="project" value="TreeGrafter"/>
</dbReference>
<evidence type="ECO:0000256" key="6">
    <source>
        <dbReference type="RuleBase" id="RU363053"/>
    </source>
</evidence>
<dbReference type="EMBL" id="JANBPU010000002">
    <property type="protein sequence ID" value="KAJ1922011.1"/>
    <property type="molecule type" value="Genomic_DNA"/>
</dbReference>
<keyword evidence="5" id="KW-0472">Membrane</keyword>
<reference evidence="7" key="1">
    <citation type="submission" date="2022-07" db="EMBL/GenBank/DDBJ databases">
        <title>Phylogenomic reconstructions and comparative analyses of Kickxellomycotina fungi.</title>
        <authorList>
            <person name="Reynolds N.K."/>
            <person name="Stajich J.E."/>
            <person name="Barry K."/>
            <person name="Grigoriev I.V."/>
            <person name="Crous P."/>
            <person name="Smith M.E."/>
        </authorList>
    </citation>
    <scope>NUCLEOTIDE SEQUENCE</scope>
    <source>
        <strain evidence="7">NBRC 100468</strain>
    </source>
</reference>
<evidence type="ECO:0000313" key="8">
    <source>
        <dbReference type="Proteomes" id="UP001150538"/>
    </source>
</evidence>
<evidence type="ECO:0000256" key="1">
    <source>
        <dbReference type="ARBA" id="ARBA00004141"/>
    </source>
</evidence>
<dbReference type="GO" id="GO:0016020">
    <property type="term" value="C:membrane"/>
    <property type="evidence" value="ECO:0007669"/>
    <property type="project" value="UniProtKB-SubCell"/>
</dbReference>
<gene>
    <name evidence="7" type="ORF">H4219_000358</name>
</gene>
<organism evidence="7 8">
    <name type="scientific">Mycoemilia scoparia</name>
    <dbReference type="NCBI Taxonomy" id="417184"/>
    <lineage>
        <taxon>Eukaryota</taxon>
        <taxon>Fungi</taxon>
        <taxon>Fungi incertae sedis</taxon>
        <taxon>Zoopagomycota</taxon>
        <taxon>Kickxellomycotina</taxon>
        <taxon>Kickxellomycetes</taxon>
        <taxon>Kickxellales</taxon>
        <taxon>Kickxellaceae</taxon>
        <taxon>Mycoemilia</taxon>
    </lineage>
</organism>
<dbReference type="PANTHER" id="PTHR11266">
    <property type="entry name" value="PEROXISOMAL MEMBRANE PROTEIN 2, PXMP2 MPV17"/>
    <property type="match status" value="1"/>
</dbReference>
<comment type="similarity">
    <text evidence="2 6">Belongs to the peroxisomal membrane protein PXMP2/4 family.</text>
</comment>
<dbReference type="InterPro" id="IPR007248">
    <property type="entry name" value="Mpv17_PMP22"/>
</dbReference>
<evidence type="ECO:0000256" key="5">
    <source>
        <dbReference type="ARBA" id="ARBA00023136"/>
    </source>
</evidence>
<dbReference type="Proteomes" id="UP001150538">
    <property type="component" value="Unassembled WGS sequence"/>
</dbReference>
<protein>
    <submittedName>
        <fullName evidence="7">Uncharacterized protein</fullName>
    </submittedName>
</protein>
<evidence type="ECO:0000313" key="7">
    <source>
        <dbReference type="EMBL" id="KAJ1922011.1"/>
    </source>
</evidence>
<dbReference type="Pfam" id="PF04117">
    <property type="entry name" value="Mpv17_PMP22"/>
    <property type="match status" value="1"/>
</dbReference>
<comment type="subcellular location">
    <subcellularLocation>
        <location evidence="1">Membrane</location>
        <topology evidence="1">Multi-pass membrane protein</topology>
    </subcellularLocation>
</comment>
<evidence type="ECO:0000256" key="4">
    <source>
        <dbReference type="ARBA" id="ARBA00022989"/>
    </source>
</evidence>
<keyword evidence="8" id="KW-1185">Reference proteome</keyword>
<sequence length="227" mass="25650">MTSRFSAIRSLLGKRPVLSMAIFSGALAGTGDFMAQFIKLNEEFKQLESQGNKESTKLKFASFALPKYDLLRTARFAVNAALFAPIVFKWHSFLHRKLPIPDPTPGMAIKARIIQTVPPLLRRLIVDQAIFGPLANTVFFTTITLLEGGWIDDIRDKLKRLWWNTYVTGLYVWPTAQAINFTFVPLMYRVPFGSSVSMFWQCYMSWTNSSAPAIGLVPDQVLPTQTH</sequence>
<proteinExistence type="inferred from homology"/>
<comment type="caution">
    <text evidence="7">The sequence shown here is derived from an EMBL/GenBank/DDBJ whole genome shotgun (WGS) entry which is preliminary data.</text>
</comment>
<evidence type="ECO:0000256" key="2">
    <source>
        <dbReference type="ARBA" id="ARBA00006824"/>
    </source>
</evidence>